<dbReference type="SUPFAM" id="SSF53850">
    <property type="entry name" value="Periplasmic binding protein-like II"/>
    <property type="match status" value="1"/>
</dbReference>
<comment type="similarity">
    <text evidence="3">Belongs to the NMT1/THI5 family.</text>
</comment>
<name>A0A521FNE2_9RHOB</name>
<keyword evidence="9" id="KW-0408">Iron</keyword>
<dbReference type="Pfam" id="PF09084">
    <property type="entry name" value="NMT1"/>
    <property type="match status" value="1"/>
</dbReference>
<evidence type="ECO:0000256" key="6">
    <source>
        <dbReference type="ARBA" id="ARBA00022723"/>
    </source>
</evidence>
<comment type="catalytic activity">
    <reaction evidence="11">
        <text>N(6)-(pyridoxal phosphate)-L-lysyl-[4-amino-5-hydroxymethyl-2-methylpyrimidine phosphate synthase] + L-histidyl-[4-amino-5-hydroxymethyl-2-methylpyrimidine phosphate synthase] + 2 Fe(3+) + 4 H2O = L-lysyl-[4-amino-5-hydroxymethyl-2-methylpyrimidine phosphate synthase] + (2S)-2-amino-5-hydroxy-4-oxopentanoyl-[4-amino-5-hydroxymethyl-2-methylpyrimidine phosphate synthase] + 4-amino-2-methyl-5-(phosphooxymethyl)pyrimidine + 3-oxopropanoate + 2 Fe(2+) + 2 H(+)</text>
        <dbReference type="Rhea" id="RHEA:65756"/>
        <dbReference type="Rhea" id="RHEA-COMP:16892"/>
        <dbReference type="Rhea" id="RHEA-COMP:16893"/>
        <dbReference type="Rhea" id="RHEA-COMP:16894"/>
        <dbReference type="Rhea" id="RHEA-COMP:16895"/>
        <dbReference type="ChEBI" id="CHEBI:15377"/>
        <dbReference type="ChEBI" id="CHEBI:15378"/>
        <dbReference type="ChEBI" id="CHEBI:29033"/>
        <dbReference type="ChEBI" id="CHEBI:29034"/>
        <dbReference type="ChEBI" id="CHEBI:29969"/>
        <dbReference type="ChEBI" id="CHEBI:29979"/>
        <dbReference type="ChEBI" id="CHEBI:33190"/>
        <dbReference type="ChEBI" id="CHEBI:58354"/>
        <dbReference type="ChEBI" id="CHEBI:143915"/>
        <dbReference type="ChEBI" id="CHEBI:157692"/>
    </reaction>
    <physiologicalReaction direction="left-to-right" evidence="11">
        <dbReference type="Rhea" id="RHEA:65757"/>
    </physiologicalReaction>
</comment>
<evidence type="ECO:0000313" key="13">
    <source>
        <dbReference type="EMBL" id="SMO97707.1"/>
    </source>
</evidence>
<comment type="subunit">
    <text evidence="4">Homodimer.</text>
</comment>
<keyword evidence="6" id="KW-0479">Metal-binding</keyword>
<sequence>MQDFHITATGHSLNYLPEYVAGEQGFFEDEGLRVTASVPRPWDIVLDDLRQGRAEAALGGIWVPSMYLGRATRFVPFAQIANRAPLALVGREPADKFLWSGMAGKTALMKGSNGASVGLYLKMMLREQGVDPKALNYVQDLDGAMLSELFVGGLGDYLVIDYPGALKLVADGPYTIVQAFPMTGGDIPWSVYYATEGADPAAQAGFCRALGRAMSWIRKNDSGDYADFLARTFPRLPVEVLVRVTREYVGCNMWTSPRINPEGYARWQQGLADGHLIAAPIPYDTLIDGSVAA</sequence>
<protein>
    <recommendedName>
        <fullName evidence="10">Thiamine pyrimidine synthase</fullName>
    </recommendedName>
</protein>
<evidence type="ECO:0000256" key="2">
    <source>
        <dbReference type="ARBA" id="ARBA00004948"/>
    </source>
</evidence>
<evidence type="ECO:0000256" key="7">
    <source>
        <dbReference type="ARBA" id="ARBA00022898"/>
    </source>
</evidence>
<evidence type="ECO:0000256" key="1">
    <source>
        <dbReference type="ARBA" id="ARBA00003469"/>
    </source>
</evidence>
<dbReference type="GO" id="GO:0009228">
    <property type="term" value="P:thiamine biosynthetic process"/>
    <property type="evidence" value="ECO:0007669"/>
    <property type="project" value="UniProtKB-KW"/>
</dbReference>
<evidence type="ECO:0000256" key="11">
    <source>
        <dbReference type="ARBA" id="ARBA00048179"/>
    </source>
</evidence>
<keyword evidence="5" id="KW-0808">Transferase</keyword>
<dbReference type="AlphaFoldDB" id="A0A521FNE2"/>
<evidence type="ECO:0000313" key="14">
    <source>
        <dbReference type="Proteomes" id="UP000319014"/>
    </source>
</evidence>
<dbReference type="GO" id="GO:0016740">
    <property type="term" value="F:transferase activity"/>
    <property type="evidence" value="ECO:0007669"/>
    <property type="project" value="UniProtKB-KW"/>
</dbReference>
<dbReference type="RefSeq" id="WP_142664822.1">
    <property type="nucleotide sequence ID" value="NZ_FXTK01000029.1"/>
</dbReference>
<dbReference type="Proteomes" id="UP000319014">
    <property type="component" value="Unassembled WGS sequence"/>
</dbReference>
<dbReference type="OrthoDB" id="5372616at2"/>
<dbReference type="GO" id="GO:0046872">
    <property type="term" value="F:metal ion binding"/>
    <property type="evidence" value="ECO:0007669"/>
    <property type="project" value="UniProtKB-KW"/>
</dbReference>
<dbReference type="InterPro" id="IPR027939">
    <property type="entry name" value="NMT1/THI5"/>
</dbReference>
<dbReference type="Gene3D" id="3.40.190.10">
    <property type="entry name" value="Periplasmic binding protein-like II"/>
    <property type="match status" value="2"/>
</dbReference>
<evidence type="ECO:0000256" key="3">
    <source>
        <dbReference type="ARBA" id="ARBA00009406"/>
    </source>
</evidence>
<comment type="pathway">
    <text evidence="2">Cofactor biosynthesis; thiamine diphosphate biosynthesis.</text>
</comment>
<gene>
    <name evidence="13" type="ORF">SAMN06265221_1292</name>
</gene>
<keyword evidence="8" id="KW-0784">Thiamine biosynthesis</keyword>
<evidence type="ECO:0000256" key="4">
    <source>
        <dbReference type="ARBA" id="ARBA00011738"/>
    </source>
</evidence>
<keyword evidence="7" id="KW-0663">Pyridoxal phosphate</keyword>
<dbReference type="InterPro" id="IPR015168">
    <property type="entry name" value="SsuA/THI5"/>
</dbReference>
<dbReference type="PANTHER" id="PTHR31528">
    <property type="entry name" value="4-AMINO-5-HYDROXYMETHYL-2-METHYLPYRIMIDINE PHOSPHATE SYNTHASE THI11-RELATED"/>
    <property type="match status" value="1"/>
</dbReference>
<evidence type="ECO:0000256" key="5">
    <source>
        <dbReference type="ARBA" id="ARBA00022679"/>
    </source>
</evidence>
<reference evidence="13 14" key="1">
    <citation type="submission" date="2017-05" db="EMBL/GenBank/DDBJ databases">
        <authorList>
            <person name="Varghese N."/>
            <person name="Submissions S."/>
        </authorList>
    </citation>
    <scope>NUCLEOTIDE SEQUENCE [LARGE SCALE GENOMIC DNA]</scope>
    <source>
        <strain evidence="13 14">DSM 100094</strain>
    </source>
</reference>
<dbReference type="EMBL" id="FXTK01000029">
    <property type="protein sequence ID" value="SMO97707.1"/>
    <property type="molecule type" value="Genomic_DNA"/>
</dbReference>
<dbReference type="PANTHER" id="PTHR31528:SF1">
    <property type="entry name" value="4-AMINO-5-HYDROXYMETHYL-2-METHYLPYRIMIDINE PHOSPHATE SYNTHASE THI11-RELATED"/>
    <property type="match status" value="1"/>
</dbReference>
<comment type="function">
    <text evidence="1">Responsible for the formation of the pyrimidine heterocycle in the thiamine biosynthesis pathway. Catalyzes the formation of hydroxymethylpyrimidine phosphate (HMP-P) from histidine and pyridoxal phosphate (PLP). The protein uses PLP and the active site histidine to form HMP-P, generating an inactive enzyme. The enzyme can only undergo a single turnover, which suggests it is a suicide enzyme.</text>
</comment>
<evidence type="ECO:0000256" key="10">
    <source>
        <dbReference type="ARBA" id="ARBA00033171"/>
    </source>
</evidence>
<evidence type="ECO:0000256" key="9">
    <source>
        <dbReference type="ARBA" id="ARBA00023004"/>
    </source>
</evidence>
<accession>A0A521FNE2</accession>
<proteinExistence type="inferred from homology"/>
<evidence type="ECO:0000256" key="8">
    <source>
        <dbReference type="ARBA" id="ARBA00022977"/>
    </source>
</evidence>
<feature type="domain" description="SsuA/THI5-like" evidence="12">
    <location>
        <begin position="14"/>
        <end position="139"/>
    </location>
</feature>
<evidence type="ECO:0000259" key="12">
    <source>
        <dbReference type="Pfam" id="PF09084"/>
    </source>
</evidence>
<keyword evidence="14" id="KW-1185">Reference proteome</keyword>
<organism evidence="13 14">
    <name type="scientific">Paracoccus laeviglucosivorans</name>
    <dbReference type="NCBI Taxonomy" id="1197861"/>
    <lineage>
        <taxon>Bacteria</taxon>
        <taxon>Pseudomonadati</taxon>
        <taxon>Pseudomonadota</taxon>
        <taxon>Alphaproteobacteria</taxon>
        <taxon>Rhodobacterales</taxon>
        <taxon>Paracoccaceae</taxon>
        <taxon>Paracoccus</taxon>
    </lineage>
</organism>